<dbReference type="RefSeq" id="WP_263828807.1">
    <property type="nucleotide sequence ID" value="NZ_JAOWLB010000007.1"/>
</dbReference>
<sequence length="246" mass="26422">MSVQNGGKTVFGAAVGILMLETRFPRIHGDMGNAMTWPFPVHYRVVRGASPDRVVRGDPRALLDTFVEAGRDLVATGADGITTNCGFLALVQDELRAALGVPVATSSLMQVPMVQALLPPGKKVVILTISKATLTHAHLAAAGVPLDTPVYGTDKGRVFTRDILGDAPAIDFAACRLDMLDAADEIMAQEPDAGAIVLECTNMVPYAADLRKRTGLPIYSIYSMVTWFQSGLMPRRFELILDDPRG</sequence>
<gene>
    <name evidence="1" type="ORF">OE747_11845</name>
</gene>
<proteinExistence type="predicted"/>
<evidence type="ECO:0000313" key="2">
    <source>
        <dbReference type="Proteomes" id="UP001320899"/>
    </source>
</evidence>
<dbReference type="InterPro" id="IPR053714">
    <property type="entry name" value="Iso_Racemase_Enz_sf"/>
</dbReference>
<keyword evidence="2" id="KW-1185">Reference proteome</keyword>
<reference evidence="1 2" key="1">
    <citation type="submission" date="2022-10" db="EMBL/GenBank/DDBJ databases">
        <title>Ruegeria sp. nov., isolated from ocean surface sediments.</title>
        <authorList>
            <person name="He W."/>
            <person name="Xue H.-P."/>
            <person name="Zhang D.-F."/>
        </authorList>
    </citation>
    <scope>NUCLEOTIDE SEQUENCE [LARGE SCALE GENOMIC DNA]</scope>
    <source>
        <strain evidence="1 2">XHP0148</strain>
    </source>
</reference>
<comment type="caution">
    <text evidence="1">The sequence shown here is derived from an EMBL/GenBank/DDBJ whole genome shotgun (WGS) entry which is preliminary data.</text>
</comment>
<accession>A0ABT3AKB1</accession>
<dbReference type="NCBIfam" id="NF005679">
    <property type="entry name" value="PRK07475.1"/>
    <property type="match status" value="1"/>
</dbReference>
<dbReference type="Gene3D" id="3.40.50.12500">
    <property type="match status" value="1"/>
</dbReference>
<evidence type="ECO:0000313" key="1">
    <source>
        <dbReference type="EMBL" id="MCV2889037.1"/>
    </source>
</evidence>
<name>A0ABT3AKB1_9RHOB</name>
<dbReference type="EMBL" id="JAOWLB010000007">
    <property type="protein sequence ID" value="MCV2889037.1"/>
    <property type="molecule type" value="Genomic_DNA"/>
</dbReference>
<dbReference type="Proteomes" id="UP001320899">
    <property type="component" value="Unassembled WGS sequence"/>
</dbReference>
<organism evidence="1 2">
    <name type="scientific">Ruegeria aquimaris</name>
    <dbReference type="NCBI Taxonomy" id="2984333"/>
    <lineage>
        <taxon>Bacteria</taxon>
        <taxon>Pseudomonadati</taxon>
        <taxon>Pseudomonadota</taxon>
        <taxon>Alphaproteobacteria</taxon>
        <taxon>Rhodobacterales</taxon>
        <taxon>Roseobacteraceae</taxon>
        <taxon>Ruegeria</taxon>
    </lineage>
</organism>
<protein>
    <submittedName>
        <fullName evidence="1">Aspartate/glutamate racemase family protein</fullName>
    </submittedName>
</protein>